<evidence type="ECO:0000313" key="3">
    <source>
        <dbReference type="EMBL" id="KAJ8535990.1"/>
    </source>
</evidence>
<dbReference type="GO" id="GO:0003682">
    <property type="term" value="F:chromatin binding"/>
    <property type="evidence" value="ECO:0007669"/>
    <property type="project" value="TreeGrafter"/>
</dbReference>
<feature type="domain" description="Transcription initiation factor TFIID subunit 2 TPR repeats" evidence="2">
    <location>
        <begin position="1"/>
        <end position="139"/>
    </location>
</feature>
<dbReference type="AlphaFoldDB" id="A0A9Q1LGW7"/>
<dbReference type="GO" id="GO:0006367">
    <property type="term" value="P:transcription initiation at RNA polymerase II promoter"/>
    <property type="evidence" value="ECO:0007669"/>
    <property type="project" value="TreeGrafter"/>
</dbReference>
<dbReference type="GO" id="GO:0005669">
    <property type="term" value="C:transcription factor TFIID complex"/>
    <property type="evidence" value="ECO:0007669"/>
    <property type="project" value="InterPro"/>
</dbReference>
<protein>
    <recommendedName>
        <fullName evidence="2">Transcription initiation factor TFIID subunit 2 TPR repeats domain-containing protein</fullName>
    </recommendedName>
</protein>
<reference evidence="4" key="1">
    <citation type="journal article" date="2023" name="Proc. Natl. Acad. Sci. U.S.A.">
        <title>Genomic and structural basis for evolution of tropane alkaloid biosynthesis.</title>
        <authorList>
            <person name="Wanga Y.-J."/>
            <person name="Taina T."/>
            <person name="Yua J.-Y."/>
            <person name="Lia J."/>
            <person name="Xua B."/>
            <person name="Chenc J."/>
            <person name="D'Auriad J.C."/>
            <person name="Huanga J.-P."/>
            <person name="Huanga S.-X."/>
        </authorList>
    </citation>
    <scope>NUCLEOTIDE SEQUENCE [LARGE SCALE GENOMIC DNA]</scope>
    <source>
        <strain evidence="4">cv. KIB-2019</strain>
    </source>
</reference>
<accession>A0A9Q1LGW7</accession>
<comment type="caution">
    <text evidence="3">The sequence shown here is derived from an EMBL/GenBank/DDBJ whole genome shotgun (WGS) entry which is preliminary data.</text>
</comment>
<dbReference type="PANTHER" id="PTHR15137">
    <property type="entry name" value="TRANSCRIPTION INITIATION FACTOR TFIID"/>
    <property type="match status" value="1"/>
</dbReference>
<evidence type="ECO:0000256" key="1">
    <source>
        <dbReference type="SAM" id="MobiDB-lite"/>
    </source>
</evidence>
<gene>
    <name evidence="3" type="ORF">K7X08_034391</name>
</gene>
<dbReference type="Proteomes" id="UP001152561">
    <property type="component" value="Unassembled WGS sequence"/>
</dbReference>
<evidence type="ECO:0000313" key="4">
    <source>
        <dbReference type="Proteomes" id="UP001152561"/>
    </source>
</evidence>
<dbReference type="Pfam" id="PF25577">
    <property type="entry name" value="TPR_TAF2_C"/>
    <property type="match status" value="1"/>
</dbReference>
<organism evidence="3 4">
    <name type="scientific">Anisodus acutangulus</name>
    <dbReference type="NCBI Taxonomy" id="402998"/>
    <lineage>
        <taxon>Eukaryota</taxon>
        <taxon>Viridiplantae</taxon>
        <taxon>Streptophyta</taxon>
        <taxon>Embryophyta</taxon>
        <taxon>Tracheophyta</taxon>
        <taxon>Spermatophyta</taxon>
        <taxon>Magnoliopsida</taxon>
        <taxon>eudicotyledons</taxon>
        <taxon>Gunneridae</taxon>
        <taxon>Pentapetalae</taxon>
        <taxon>asterids</taxon>
        <taxon>lamiids</taxon>
        <taxon>Solanales</taxon>
        <taxon>Solanaceae</taxon>
        <taxon>Solanoideae</taxon>
        <taxon>Hyoscyameae</taxon>
        <taxon>Anisodus</taxon>
    </lineage>
</organism>
<dbReference type="GO" id="GO:0000976">
    <property type="term" value="F:transcription cis-regulatory region binding"/>
    <property type="evidence" value="ECO:0007669"/>
    <property type="project" value="TreeGrafter"/>
</dbReference>
<sequence length="445" mass="49471">MWINQLEKDRDVVAQAQAIATLEALPQLSFSVVNALNNFRSDSKAFWRIRIEAAFALASTASEFLISWSGNWPGLTHLVAFYKTRRFDANIGLLPKPNDFRDFQEYFVLETIPHAIAMVRAAGQKSPREAVEFVLQLLKSIGELEFGQQSIVYLSSLLKRVDRLLQFDRLMPSYDGVLTISCIRSLTQIALKLSEFVPLDCVLELINPFRTPKTIVEILEKSIRGQVKLGMHAMHLCQIRNDSDSDSDLKGETLVALLRLLESPTSFNNVILRHYLFCILQVLARRAPTLYGVPKDETLRMGHATFCSNIQNIFAALVKQSKPPERPLENLEDILDGSAIAEAPREADALLGNKNAKAATSSVPDSLFVSEVPKEAEDALLSSEITNAATGAIPDSLVVTEVQNEADSLNFRHEVTHQVGDLPLTSYAAPSREEPVLANNEQQSQ</sequence>
<dbReference type="PANTHER" id="PTHR15137:SF9">
    <property type="entry name" value="TRANSCRIPTION INITIATION FACTOR TFIID SUBUNIT 2"/>
    <property type="match status" value="1"/>
</dbReference>
<proteinExistence type="predicted"/>
<keyword evidence="4" id="KW-1185">Reference proteome</keyword>
<dbReference type="InterPro" id="IPR057991">
    <property type="entry name" value="TPR_TAF2_C"/>
</dbReference>
<name>A0A9Q1LGW7_9SOLA</name>
<evidence type="ECO:0000259" key="2">
    <source>
        <dbReference type="Pfam" id="PF25577"/>
    </source>
</evidence>
<dbReference type="GO" id="GO:0016251">
    <property type="term" value="F:RNA polymerase II general transcription initiation factor activity"/>
    <property type="evidence" value="ECO:0007669"/>
    <property type="project" value="TreeGrafter"/>
</dbReference>
<dbReference type="OrthoDB" id="308861at2759"/>
<feature type="region of interest" description="Disordered" evidence="1">
    <location>
        <begin position="426"/>
        <end position="445"/>
    </location>
</feature>
<dbReference type="EMBL" id="JAJAGQ010000018">
    <property type="protein sequence ID" value="KAJ8535990.1"/>
    <property type="molecule type" value="Genomic_DNA"/>
</dbReference>
<dbReference type="InterPro" id="IPR037813">
    <property type="entry name" value="TAF2"/>
</dbReference>